<feature type="domain" description="CCHC-type" evidence="3">
    <location>
        <begin position="87"/>
        <end position="102"/>
    </location>
</feature>
<evidence type="ECO:0000259" key="3">
    <source>
        <dbReference type="PROSITE" id="PS50158"/>
    </source>
</evidence>
<evidence type="ECO:0000313" key="4">
    <source>
        <dbReference type="EMBL" id="CAF9929854.1"/>
    </source>
</evidence>
<keyword evidence="5" id="KW-1185">Reference proteome</keyword>
<sequence length="514" mass="55918">MSWNNDDSGGWKDDTAANGDWHDGDNAGASTWDDGAPKANGDTDMAGGHVTDGDVKLGIDNSACRYCKSEDHLARDCPDKPAGADNCFNCNQPGHNKAECPNPRTFTGKCRICEEEGHRSAECPSKPPDKCKNCLEEGHVAMECKNDRVFDMSGVDVMSAEDAWTALVKADEEKDLDDIKMAIKVYIKAVPDTTWDQLERGFRANKFNTYVIAQEVVEVTPTYTLINLQGKLDQKFKVGFYFSPHARRRNTRATWPPTPEENVERLKEAGLPYERGIPKCPRCNELGHTARTCSEEQMENPDRVAVKCVNCEAIGHRARDCPEPRKDRFACRNCKQSGHTAAECTEPRSAEGVQCKKCEEIGHFAKDCPTGGGSFGCRNCGQEGHKAADCAEPKNPAIFTCRNCDEKGHFTKECPKPRDYSRIKCSNCEQSKIQDSQTLNISDIAAVGHTKVRCPMPPKEEGADVGAENGGFGNGDGGFGAPETNGGGDWNAGGDTGNNASSWGAEPSGAATAW</sequence>
<evidence type="ECO:0000313" key="5">
    <source>
        <dbReference type="Proteomes" id="UP000664521"/>
    </source>
</evidence>
<dbReference type="AlphaFoldDB" id="A0A8H3FSL6"/>
<evidence type="ECO:0000256" key="2">
    <source>
        <dbReference type="SAM" id="MobiDB-lite"/>
    </source>
</evidence>
<dbReference type="PANTHER" id="PTHR23002">
    <property type="entry name" value="ZINC FINGER CCHC DOMAIN CONTAINING PROTEIN"/>
    <property type="match status" value="1"/>
</dbReference>
<evidence type="ECO:0000256" key="1">
    <source>
        <dbReference type="PROSITE-ProRule" id="PRU00047"/>
    </source>
</evidence>
<organism evidence="4 5">
    <name type="scientific">Heterodermia speciosa</name>
    <dbReference type="NCBI Taxonomy" id="116794"/>
    <lineage>
        <taxon>Eukaryota</taxon>
        <taxon>Fungi</taxon>
        <taxon>Dikarya</taxon>
        <taxon>Ascomycota</taxon>
        <taxon>Pezizomycotina</taxon>
        <taxon>Lecanoromycetes</taxon>
        <taxon>OSLEUM clade</taxon>
        <taxon>Lecanoromycetidae</taxon>
        <taxon>Caliciales</taxon>
        <taxon>Physciaceae</taxon>
        <taxon>Heterodermia</taxon>
    </lineage>
</organism>
<feature type="domain" description="CCHC-type" evidence="3">
    <location>
        <begin position="307"/>
        <end position="323"/>
    </location>
</feature>
<feature type="region of interest" description="Disordered" evidence="2">
    <location>
        <begin position="452"/>
        <end position="514"/>
    </location>
</feature>
<accession>A0A8H3FSL6</accession>
<feature type="domain" description="CCHC-type" evidence="3">
    <location>
        <begin position="401"/>
        <end position="416"/>
    </location>
</feature>
<dbReference type="InterPro" id="IPR001878">
    <property type="entry name" value="Znf_CCHC"/>
</dbReference>
<dbReference type="PROSITE" id="PS50158">
    <property type="entry name" value="ZF_CCHC"/>
    <property type="match status" value="9"/>
</dbReference>
<feature type="domain" description="CCHC-type" evidence="3">
    <location>
        <begin position="279"/>
        <end position="295"/>
    </location>
</feature>
<feature type="domain" description="CCHC-type" evidence="3">
    <location>
        <begin position="109"/>
        <end position="125"/>
    </location>
</feature>
<feature type="compositionally biased region" description="Basic and acidic residues" evidence="2">
    <location>
        <begin position="9"/>
        <end position="25"/>
    </location>
</feature>
<reference evidence="4" key="1">
    <citation type="submission" date="2021-03" db="EMBL/GenBank/DDBJ databases">
        <authorList>
            <person name="Tagirdzhanova G."/>
        </authorList>
    </citation>
    <scope>NUCLEOTIDE SEQUENCE</scope>
</reference>
<feature type="domain" description="CCHC-type" evidence="3">
    <location>
        <begin position="130"/>
        <end position="146"/>
    </location>
</feature>
<keyword evidence="1" id="KW-0863">Zinc-finger</keyword>
<dbReference type="OrthoDB" id="8026949at2759"/>
<dbReference type="InterPro" id="IPR051714">
    <property type="entry name" value="Znf_CCHC_NABP"/>
</dbReference>
<dbReference type="GO" id="GO:0003676">
    <property type="term" value="F:nucleic acid binding"/>
    <property type="evidence" value="ECO:0007669"/>
    <property type="project" value="InterPro"/>
</dbReference>
<feature type="domain" description="CCHC-type" evidence="3">
    <location>
        <begin position="331"/>
        <end position="346"/>
    </location>
</feature>
<dbReference type="InterPro" id="IPR036875">
    <property type="entry name" value="Znf_CCHC_sf"/>
</dbReference>
<dbReference type="SUPFAM" id="SSF57756">
    <property type="entry name" value="Retrovirus zinc finger-like domains"/>
    <property type="match status" value="5"/>
</dbReference>
<protein>
    <recommendedName>
        <fullName evidence="3">CCHC-type domain-containing protein</fullName>
    </recommendedName>
</protein>
<feature type="domain" description="CCHC-type" evidence="3">
    <location>
        <begin position="355"/>
        <end position="369"/>
    </location>
</feature>
<dbReference type="EMBL" id="CAJPDS010000053">
    <property type="protein sequence ID" value="CAF9929854.1"/>
    <property type="molecule type" value="Genomic_DNA"/>
</dbReference>
<comment type="caution">
    <text evidence="4">The sequence shown here is derived from an EMBL/GenBank/DDBJ whole genome shotgun (WGS) entry which is preliminary data.</text>
</comment>
<proteinExistence type="predicted"/>
<keyword evidence="1" id="KW-0479">Metal-binding</keyword>
<feature type="domain" description="CCHC-type" evidence="3">
    <location>
        <begin position="377"/>
        <end position="392"/>
    </location>
</feature>
<feature type="compositionally biased region" description="Gly residues" evidence="2">
    <location>
        <begin position="468"/>
        <end position="496"/>
    </location>
</feature>
<dbReference type="Pfam" id="PF00098">
    <property type="entry name" value="zf-CCHC"/>
    <property type="match status" value="8"/>
</dbReference>
<dbReference type="Proteomes" id="UP000664521">
    <property type="component" value="Unassembled WGS sequence"/>
</dbReference>
<keyword evidence="1" id="KW-0862">Zinc</keyword>
<feature type="region of interest" description="Disordered" evidence="2">
    <location>
        <begin position="1"/>
        <end position="49"/>
    </location>
</feature>
<gene>
    <name evidence="4" type="ORF">HETSPECPRED_007473</name>
</gene>
<dbReference type="GO" id="GO:0008270">
    <property type="term" value="F:zinc ion binding"/>
    <property type="evidence" value="ECO:0007669"/>
    <property type="project" value="UniProtKB-KW"/>
</dbReference>
<dbReference type="SMART" id="SM00343">
    <property type="entry name" value="ZnF_C2HC"/>
    <property type="match status" value="10"/>
</dbReference>
<dbReference type="Gene3D" id="4.10.60.10">
    <property type="entry name" value="Zinc finger, CCHC-type"/>
    <property type="match status" value="5"/>
</dbReference>
<name>A0A8H3FSL6_9LECA</name>